<keyword evidence="3" id="KW-0449">Lipoprotein</keyword>
<sequence>MDNHLLSTPTCTLKMNLLCCEECPKKLKKKLQKINGVKKVNIDRQQGLVAVSGNIDPVILREKIIILGKRAELLSFQKHPITSHNKSASSSKSCSCGGNENTTTSDEDDNDQNTPTTNQKNNGLLTWQRPELVTKDERKKKTKKVLPMPGLIPRPIMNYMGFMPFHGPFRPLNMIHRPPVQAPYENGYGPYGYYQPIPWAPAYSYFGSRSPSRVNPMIHSTSYEDNYSPL</sequence>
<proteinExistence type="inferred from homology"/>
<organism evidence="8 9">
    <name type="scientific">Ziziphus jujuba var. spinosa</name>
    <dbReference type="NCBI Taxonomy" id="714518"/>
    <lineage>
        <taxon>Eukaryota</taxon>
        <taxon>Viridiplantae</taxon>
        <taxon>Streptophyta</taxon>
        <taxon>Embryophyta</taxon>
        <taxon>Tracheophyta</taxon>
        <taxon>Spermatophyta</taxon>
        <taxon>Magnoliopsida</taxon>
        <taxon>eudicotyledons</taxon>
        <taxon>Gunneridae</taxon>
        <taxon>Pentapetalae</taxon>
        <taxon>rosids</taxon>
        <taxon>fabids</taxon>
        <taxon>Rosales</taxon>
        <taxon>Rhamnaceae</taxon>
        <taxon>Paliureae</taxon>
        <taxon>Ziziphus</taxon>
    </lineage>
</organism>
<dbReference type="PROSITE" id="PS50846">
    <property type="entry name" value="HMA_2"/>
    <property type="match status" value="1"/>
</dbReference>
<evidence type="ECO:0000256" key="4">
    <source>
        <dbReference type="ARBA" id="ARBA00023289"/>
    </source>
</evidence>
<dbReference type="Pfam" id="PF00403">
    <property type="entry name" value="HMA"/>
    <property type="match status" value="1"/>
</dbReference>
<evidence type="ECO:0000256" key="2">
    <source>
        <dbReference type="ARBA" id="ARBA00022723"/>
    </source>
</evidence>
<keyword evidence="2" id="KW-0479">Metal-binding</keyword>
<comment type="caution">
    <text evidence="8">The sequence shown here is derived from an EMBL/GenBank/DDBJ whole genome shotgun (WGS) entry which is preliminary data.</text>
</comment>
<dbReference type="InterPro" id="IPR036163">
    <property type="entry name" value="HMA_dom_sf"/>
</dbReference>
<dbReference type="OrthoDB" id="1165914at2759"/>
<feature type="domain" description="HMA" evidence="7">
    <location>
        <begin position="8"/>
        <end position="72"/>
    </location>
</feature>
<evidence type="ECO:0000259" key="7">
    <source>
        <dbReference type="PROSITE" id="PS50846"/>
    </source>
</evidence>
<dbReference type="AlphaFoldDB" id="A0A978UQN0"/>
<keyword evidence="1" id="KW-0488">Methylation</keyword>
<gene>
    <name evidence="8" type="ORF">FEM48_Zijuj09G0035100</name>
</gene>
<dbReference type="Proteomes" id="UP000813462">
    <property type="component" value="Unassembled WGS sequence"/>
</dbReference>
<evidence type="ECO:0000256" key="1">
    <source>
        <dbReference type="ARBA" id="ARBA00022481"/>
    </source>
</evidence>
<evidence type="ECO:0000313" key="9">
    <source>
        <dbReference type="Proteomes" id="UP000813462"/>
    </source>
</evidence>
<comment type="similarity">
    <text evidence="5">Belongs to the HIPP family.</text>
</comment>
<keyword evidence="4" id="KW-0636">Prenylation</keyword>
<dbReference type="InterPro" id="IPR006121">
    <property type="entry name" value="HMA_dom"/>
</dbReference>
<dbReference type="SUPFAM" id="SSF55008">
    <property type="entry name" value="HMA, heavy metal-associated domain"/>
    <property type="match status" value="1"/>
</dbReference>
<protein>
    <recommendedName>
        <fullName evidence="7">HMA domain-containing protein</fullName>
    </recommendedName>
</protein>
<evidence type="ECO:0000256" key="6">
    <source>
        <dbReference type="SAM" id="MobiDB-lite"/>
    </source>
</evidence>
<dbReference type="PANTHER" id="PTHR45868:SF74">
    <property type="entry name" value="HEAVY METAL-ASSOCIATED ISOPRENYLATED PLANT PROTEIN 33"/>
    <property type="match status" value="1"/>
</dbReference>
<evidence type="ECO:0000256" key="3">
    <source>
        <dbReference type="ARBA" id="ARBA00023288"/>
    </source>
</evidence>
<evidence type="ECO:0000256" key="5">
    <source>
        <dbReference type="ARBA" id="ARBA00024045"/>
    </source>
</evidence>
<accession>A0A978UQN0</accession>
<feature type="region of interest" description="Disordered" evidence="6">
    <location>
        <begin position="81"/>
        <end position="142"/>
    </location>
</feature>
<dbReference type="EMBL" id="JAEACU010000009">
    <property type="protein sequence ID" value="KAH7517180.1"/>
    <property type="molecule type" value="Genomic_DNA"/>
</dbReference>
<dbReference type="PANTHER" id="PTHR45868">
    <property type="entry name" value="HEAVY METAL-ASSOCIATED ISOPRENYLATED PLANT PROTEIN 33-RELATED"/>
    <property type="match status" value="1"/>
</dbReference>
<dbReference type="Gene3D" id="3.30.70.100">
    <property type="match status" value="1"/>
</dbReference>
<feature type="compositionally biased region" description="Polar residues" evidence="6">
    <location>
        <begin position="115"/>
        <end position="125"/>
    </location>
</feature>
<evidence type="ECO:0000313" key="8">
    <source>
        <dbReference type="EMBL" id="KAH7517180.1"/>
    </source>
</evidence>
<reference evidence="8" key="1">
    <citation type="journal article" date="2021" name="Front. Plant Sci.">
        <title>Chromosome-Scale Genome Assembly for Chinese Sour Jujube and Insights Into Its Genome Evolution and Domestication Signature.</title>
        <authorList>
            <person name="Shen L.-Y."/>
            <person name="Luo H."/>
            <person name="Wang X.-L."/>
            <person name="Wang X.-M."/>
            <person name="Qiu X.-J."/>
            <person name="Liu H."/>
            <person name="Zhou S.-S."/>
            <person name="Jia K.-H."/>
            <person name="Nie S."/>
            <person name="Bao Y.-T."/>
            <person name="Zhang R.-G."/>
            <person name="Yun Q.-Z."/>
            <person name="Chai Y.-H."/>
            <person name="Lu J.-Y."/>
            <person name="Li Y."/>
            <person name="Zhao S.-W."/>
            <person name="Mao J.-F."/>
            <person name="Jia S.-G."/>
            <person name="Mao Y.-M."/>
        </authorList>
    </citation>
    <scope>NUCLEOTIDE SEQUENCE</scope>
    <source>
        <strain evidence="8">AT0</strain>
        <tissue evidence="8">Leaf</tissue>
    </source>
</reference>
<name>A0A978UQN0_ZIZJJ</name>
<dbReference type="GO" id="GO:0046872">
    <property type="term" value="F:metal ion binding"/>
    <property type="evidence" value="ECO:0007669"/>
    <property type="project" value="UniProtKB-KW"/>
</dbReference>
<feature type="compositionally biased region" description="Low complexity" evidence="6">
    <location>
        <begin position="83"/>
        <end position="104"/>
    </location>
</feature>